<evidence type="ECO:0000313" key="5">
    <source>
        <dbReference type="EMBL" id="KAL1311834.1"/>
    </source>
</evidence>
<accession>A0ABR3PQK8</accession>
<organism evidence="5 6">
    <name type="scientific">Neodothiora populina</name>
    <dbReference type="NCBI Taxonomy" id="2781224"/>
    <lineage>
        <taxon>Eukaryota</taxon>
        <taxon>Fungi</taxon>
        <taxon>Dikarya</taxon>
        <taxon>Ascomycota</taxon>
        <taxon>Pezizomycotina</taxon>
        <taxon>Dothideomycetes</taxon>
        <taxon>Dothideomycetidae</taxon>
        <taxon>Dothideales</taxon>
        <taxon>Dothioraceae</taxon>
        <taxon>Neodothiora</taxon>
    </lineage>
</organism>
<dbReference type="Pfam" id="PF12928">
    <property type="entry name" value="tRNA_int_end_N2"/>
    <property type="match status" value="1"/>
</dbReference>
<reference evidence="5 6" key="1">
    <citation type="submission" date="2024-07" db="EMBL/GenBank/DDBJ databases">
        <title>Draft sequence of the Neodothiora populina.</title>
        <authorList>
            <person name="Drown D.D."/>
            <person name="Schuette U.S."/>
            <person name="Buechlein A.B."/>
            <person name="Rusch D.R."/>
            <person name="Winton L.W."/>
            <person name="Adams G.A."/>
        </authorList>
    </citation>
    <scope>NUCLEOTIDE SEQUENCE [LARGE SCALE GENOMIC DNA]</scope>
    <source>
        <strain evidence="5 6">CPC 39397</strain>
    </source>
</reference>
<evidence type="ECO:0000256" key="1">
    <source>
        <dbReference type="ARBA" id="ARBA00005736"/>
    </source>
</evidence>
<dbReference type="Proteomes" id="UP001562354">
    <property type="component" value="Unassembled WGS sequence"/>
</dbReference>
<keyword evidence="2" id="KW-0819">tRNA processing</keyword>
<dbReference type="RefSeq" id="XP_069204683.1">
    <property type="nucleotide sequence ID" value="XM_069341170.1"/>
</dbReference>
<keyword evidence="6" id="KW-1185">Reference proteome</keyword>
<dbReference type="PANTHER" id="PTHR21027">
    <property type="entry name" value="TRNA-SPLICING ENDONUCLEASE SUBUNIT SEN54"/>
    <property type="match status" value="1"/>
</dbReference>
<dbReference type="EMBL" id="JBFMKM010000001">
    <property type="protein sequence ID" value="KAL1311834.1"/>
    <property type="molecule type" value="Genomic_DNA"/>
</dbReference>
<evidence type="ECO:0000256" key="3">
    <source>
        <dbReference type="SAM" id="MobiDB-lite"/>
    </source>
</evidence>
<feature type="region of interest" description="Disordered" evidence="3">
    <location>
        <begin position="1"/>
        <end position="21"/>
    </location>
</feature>
<evidence type="ECO:0000259" key="4">
    <source>
        <dbReference type="Pfam" id="PF12928"/>
    </source>
</evidence>
<evidence type="ECO:0000313" key="6">
    <source>
        <dbReference type="Proteomes" id="UP001562354"/>
    </source>
</evidence>
<gene>
    <name evidence="5" type="ORF">AAFC00_001909</name>
</gene>
<evidence type="ECO:0000256" key="2">
    <source>
        <dbReference type="ARBA" id="ARBA00022694"/>
    </source>
</evidence>
<feature type="domain" description="tRNA-splicing endonuclease subunit Sen54 N-terminal" evidence="4">
    <location>
        <begin position="69"/>
        <end position="149"/>
    </location>
</feature>
<dbReference type="InterPro" id="IPR024336">
    <property type="entry name" value="tRNA_splic_suSen54_N"/>
</dbReference>
<comment type="similarity">
    <text evidence="1">Belongs to the SEN54 family.</text>
</comment>
<name>A0ABR3PQK8_9PEZI</name>
<sequence length="418" mass="46416">MADVDEDVIPRGASHEEDVDLSDETQDFRFLLAFSSDDAKIPKRGEKDFEPHHTNLQASVLEQSRAAMHTALSYQRSHAPKRYNVAHYHPETNMAYTVDPKGPLFKNMGRVYPSNRDPLGHRDGHSNRLWLLPEEILYLLERGTIDVRWPPSADDNEELGVPMSLQGAYAAFIGREDETGGALTFERYSVYAGLKRMGYVVHRAPSWNSSGDVPGEDCLPPSPSASMWSLGLLAGGLRNLFMSSTSSSEERQKQGPLVKPGCYRSYADIYRRLALVPGYDPSARKPEPSPPTDPAFRITYHLWKPGSTTYKKSDPGQPDFRIAVVNARETCVPTLAQLGALLDSTPYRPPQESGQMYQKFRNGYKNVILAVVDQGVTSYLRIADAGFGKEKLYERKIAGPNQKKGGARGKPRGGAKGK</sequence>
<feature type="compositionally biased region" description="Basic residues" evidence="3">
    <location>
        <begin position="405"/>
        <end position="418"/>
    </location>
</feature>
<proteinExistence type="inferred from homology"/>
<feature type="region of interest" description="Disordered" evidence="3">
    <location>
        <begin position="395"/>
        <end position="418"/>
    </location>
</feature>
<dbReference type="GeneID" id="95975612"/>
<dbReference type="PANTHER" id="PTHR21027:SF1">
    <property type="entry name" value="TRNA-SPLICING ENDONUCLEASE SUBUNIT SEN54"/>
    <property type="match status" value="1"/>
</dbReference>
<comment type="caution">
    <text evidence="5">The sequence shown here is derived from an EMBL/GenBank/DDBJ whole genome shotgun (WGS) entry which is preliminary data.</text>
</comment>
<protein>
    <recommendedName>
        <fullName evidence="4">tRNA-splicing endonuclease subunit Sen54 N-terminal domain-containing protein</fullName>
    </recommendedName>
</protein>
<dbReference type="InterPro" id="IPR024337">
    <property type="entry name" value="tRNA_splic_suSen54"/>
</dbReference>